<feature type="transmembrane region" description="Helical" evidence="6">
    <location>
        <begin position="260"/>
        <end position="279"/>
    </location>
</feature>
<keyword evidence="3 6" id="KW-0812">Transmembrane</keyword>
<evidence type="ECO:0000256" key="3">
    <source>
        <dbReference type="ARBA" id="ARBA00022692"/>
    </source>
</evidence>
<dbReference type="Proteomes" id="UP000241203">
    <property type="component" value="Unassembled WGS sequence"/>
</dbReference>
<feature type="transmembrane region" description="Helical" evidence="6">
    <location>
        <begin position="354"/>
        <end position="375"/>
    </location>
</feature>
<accession>A0A2P8GY36</accession>
<evidence type="ECO:0000256" key="4">
    <source>
        <dbReference type="ARBA" id="ARBA00022989"/>
    </source>
</evidence>
<dbReference type="Proteomes" id="UP000268291">
    <property type="component" value="Unassembled WGS sequence"/>
</dbReference>
<reference evidence="9 11" key="2">
    <citation type="submission" date="2018-12" db="EMBL/GenBank/DDBJ databases">
        <authorList>
            <person name="hu s."/>
            <person name="Xu Y."/>
            <person name="Xu B."/>
            <person name="Li F."/>
        </authorList>
    </citation>
    <scope>NUCLEOTIDE SEQUENCE [LARGE SCALE GENOMIC DNA]</scope>
    <source>
        <strain evidence="9 11">KSW2-17</strain>
    </source>
</reference>
<dbReference type="AlphaFoldDB" id="A0A2P8GY36"/>
<evidence type="ECO:0000256" key="2">
    <source>
        <dbReference type="ARBA" id="ARBA00022475"/>
    </source>
</evidence>
<evidence type="ECO:0000259" key="7">
    <source>
        <dbReference type="PROSITE" id="PS50850"/>
    </source>
</evidence>
<keyword evidence="5 6" id="KW-0472">Membrane</keyword>
<dbReference type="InterPro" id="IPR011701">
    <property type="entry name" value="MFS"/>
</dbReference>
<feature type="transmembrane region" description="Helical" evidence="6">
    <location>
        <begin position="381"/>
        <end position="401"/>
    </location>
</feature>
<protein>
    <submittedName>
        <fullName evidence="8">DHA1 family inner membrane transport protein</fullName>
    </submittedName>
    <submittedName>
        <fullName evidence="9">MFS transporter</fullName>
    </submittedName>
</protein>
<feature type="transmembrane region" description="Helical" evidence="6">
    <location>
        <begin position="62"/>
        <end position="82"/>
    </location>
</feature>
<sequence length="413" mass="42786">MLPVTSGPTTLSSARVRLALLALAVGGFGIGTTEFAAMGLLPQIATDLFPALSTADPEQANAQAGLVITAYALGVVVGAPTINSLVARFRRDRVLVILAVAFTLMNLAAALAPTFELILVFRFLAGIPHGAYFGLAALVAAKLMGPGRRAQGVAFAMAGLTVANVIGVPLATLIGQAFGWRVAFVLVAAIFAVSTVAIWFAVPRMDGSPEQTMRRELTVFRNGRVWFALLTGCIILGGLFAVYTYLSPITTELAGLPEGAVPWVLATVGLGMTIGNLVGGRVADWSVMKSLFGFAFLMLLSLFGFALTAQWPVTLFLFTFAVGFATQGLGPTIQTRLMDVAGDSQTIAAGLIHSALNVGNALGAYFGGVAIAAKLGYASPAVVGMGLTVVGIAIAALGYVLERRGILGPRPTR</sequence>
<dbReference type="PROSITE" id="PS50850">
    <property type="entry name" value="MFS"/>
    <property type="match status" value="1"/>
</dbReference>
<organism evidence="8 10">
    <name type="scientific">Labedella gwakjiensis</name>
    <dbReference type="NCBI Taxonomy" id="390269"/>
    <lineage>
        <taxon>Bacteria</taxon>
        <taxon>Bacillati</taxon>
        <taxon>Actinomycetota</taxon>
        <taxon>Actinomycetes</taxon>
        <taxon>Micrococcales</taxon>
        <taxon>Microbacteriaceae</taxon>
        <taxon>Labedella</taxon>
    </lineage>
</organism>
<feature type="transmembrane region" description="Helical" evidence="6">
    <location>
        <begin position="118"/>
        <end position="141"/>
    </location>
</feature>
<dbReference type="InterPro" id="IPR036259">
    <property type="entry name" value="MFS_trans_sf"/>
</dbReference>
<evidence type="ECO:0000313" key="8">
    <source>
        <dbReference type="EMBL" id="PSL38861.1"/>
    </source>
</evidence>
<dbReference type="EMBL" id="RZGY01000001">
    <property type="protein sequence ID" value="RUQ86674.1"/>
    <property type="molecule type" value="Genomic_DNA"/>
</dbReference>
<comment type="caution">
    <text evidence="8">The sequence shown here is derived from an EMBL/GenBank/DDBJ whole genome shotgun (WGS) entry which is preliminary data.</text>
</comment>
<feature type="transmembrane region" description="Helical" evidence="6">
    <location>
        <begin position="315"/>
        <end position="333"/>
    </location>
</feature>
<dbReference type="RefSeq" id="WP_106563804.1">
    <property type="nucleotide sequence ID" value="NZ_PYAU01000001.1"/>
</dbReference>
<name>A0A2P8GY36_9MICO</name>
<dbReference type="OrthoDB" id="9814237at2"/>
<dbReference type="InterPro" id="IPR050189">
    <property type="entry name" value="MFS_Efflux_Transporters"/>
</dbReference>
<comment type="subcellular location">
    <subcellularLocation>
        <location evidence="1">Cell membrane</location>
        <topology evidence="1">Multi-pass membrane protein</topology>
    </subcellularLocation>
</comment>
<feature type="transmembrane region" description="Helical" evidence="6">
    <location>
        <begin position="153"/>
        <end position="174"/>
    </location>
</feature>
<keyword evidence="11" id="KW-1185">Reference proteome</keyword>
<gene>
    <name evidence="8" type="ORF">CLV49_2490</name>
    <name evidence="9" type="ORF">ELQ93_06780</name>
</gene>
<feature type="transmembrane region" description="Helical" evidence="6">
    <location>
        <begin position="180"/>
        <end position="202"/>
    </location>
</feature>
<dbReference type="InterPro" id="IPR020846">
    <property type="entry name" value="MFS_dom"/>
</dbReference>
<reference evidence="8 10" key="1">
    <citation type="submission" date="2018-03" db="EMBL/GenBank/DDBJ databases">
        <title>Genomic Encyclopedia of Archaeal and Bacterial Type Strains, Phase II (KMG-II): from individual species to whole genera.</title>
        <authorList>
            <person name="Goeker M."/>
        </authorList>
    </citation>
    <scope>NUCLEOTIDE SEQUENCE [LARGE SCALE GENOMIC DNA]</scope>
    <source>
        <strain evidence="8 10">DSM 21548</strain>
    </source>
</reference>
<evidence type="ECO:0000256" key="6">
    <source>
        <dbReference type="SAM" id="Phobius"/>
    </source>
</evidence>
<dbReference type="PANTHER" id="PTHR43124:SF3">
    <property type="entry name" value="CHLORAMPHENICOL EFFLUX PUMP RV0191"/>
    <property type="match status" value="1"/>
</dbReference>
<evidence type="ECO:0000313" key="11">
    <source>
        <dbReference type="Proteomes" id="UP000268291"/>
    </source>
</evidence>
<dbReference type="SUPFAM" id="SSF103473">
    <property type="entry name" value="MFS general substrate transporter"/>
    <property type="match status" value="1"/>
</dbReference>
<dbReference type="GO" id="GO:0005886">
    <property type="term" value="C:plasma membrane"/>
    <property type="evidence" value="ECO:0007669"/>
    <property type="project" value="UniProtKB-SubCell"/>
</dbReference>
<dbReference type="Pfam" id="PF07690">
    <property type="entry name" value="MFS_1"/>
    <property type="match status" value="1"/>
</dbReference>
<evidence type="ECO:0000313" key="9">
    <source>
        <dbReference type="EMBL" id="RUQ86674.1"/>
    </source>
</evidence>
<dbReference type="EMBL" id="PYAU01000001">
    <property type="protein sequence ID" value="PSL38861.1"/>
    <property type="molecule type" value="Genomic_DNA"/>
</dbReference>
<keyword evidence="4 6" id="KW-1133">Transmembrane helix</keyword>
<dbReference type="Gene3D" id="1.20.1250.20">
    <property type="entry name" value="MFS general substrate transporter like domains"/>
    <property type="match status" value="1"/>
</dbReference>
<feature type="transmembrane region" description="Helical" evidence="6">
    <location>
        <begin position="223"/>
        <end position="245"/>
    </location>
</feature>
<feature type="transmembrane region" description="Helical" evidence="6">
    <location>
        <begin position="20"/>
        <end position="42"/>
    </location>
</feature>
<dbReference type="GO" id="GO:0022857">
    <property type="term" value="F:transmembrane transporter activity"/>
    <property type="evidence" value="ECO:0007669"/>
    <property type="project" value="InterPro"/>
</dbReference>
<dbReference type="PANTHER" id="PTHR43124">
    <property type="entry name" value="PURINE EFFLUX PUMP PBUE"/>
    <property type="match status" value="1"/>
</dbReference>
<keyword evidence="2" id="KW-1003">Cell membrane</keyword>
<evidence type="ECO:0000256" key="5">
    <source>
        <dbReference type="ARBA" id="ARBA00023136"/>
    </source>
</evidence>
<dbReference type="CDD" id="cd17324">
    <property type="entry name" value="MFS_NepI_like"/>
    <property type="match status" value="1"/>
</dbReference>
<evidence type="ECO:0000313" key="10">
    <source>
        <dbReference type="Proteomes" id="UP000241203"/>
    </source>
</evidence>
<feature type="transmembrane region" description="Helical" evidence="6">
    <location>
        <begin position="291"/>
        <end position="309"/>
    </location>
</feature>
<proteinExistence type="predicted"/>
<feature type="domain" description="Major facilitator superfamily (MFS) profile" evidence="7">
    <location>
        <begin position="19"/>
        <end position="404"/>
    </location>
</feature>
<feature type="transmembrane region" description="Helical" evidence="6">
    <location>
        <begin position="94"/>
        <end position="112"/>
    </location>
</feature>
<evidence type="ECO:0000256" key="1">
    <source>
        <dbReference type="ARBA" id="ARBA00004651"/>
    </source>
</evidence>